<feature type="domain" description="NADP-dependent oxidoreductase" evidence="2">
    <location>
        <begin position="15"/>
        <end position="310"/>
    </location>
</feature>
<protein>
    <submittedName>
        <fullName evidence="3">Aldo/keto reductase</fullName>
    </submittedName>
</protein>
<keyword evidence="4" id="KW-1185">Reference proteome</keyword>
<dbReference type="FunFam" id="3.20.20.100:FF:000004">
    <property type="entry name" value="Oxidoreductase, aldo/keto reductase"/>
    <property type="match status" value="1"/>
</dbReference>
<dbReference type="RefSeq" id="WP_188757410.1">
    <property type="nucleotide sequence ID" value="NZ_BMJB01000001.1"/>
</dbReference>
<evidence type="ECO:0000256" key="1">
    <source>
        <dbReference type="ARBA" id="ARBA00023002"/>
    </source>
</evidence>
<dbReference type="InterPro" id="IPR050523">
    <property type="entry name" value="AKR_Detox_Biosynth"/>
</dbReference>
<reference evidence="3" key="1">
    <citation type="journal article" date="2014" name="Int. J. Syst. Evol. Microbiol.">
        <title>Complete genome sequence of Corynebacterium casei LMG S-19264T (=DSM 44701T), isolated from a smear-ripened cheese.</title>
        <authorList>
            <consortium name="US DOE Joint Genome Institute (JGI-PGF)"/>
            <person name="Walter F."/>
            <person name="Albersmeier A."/>
            <person name="Kalinowski J."/>
            <person name="Ruckert C."/>
        </authorList>
    </citation>
    <scope>NUCLEOTIDE SEQUENCE</scope>
    <source>
        <strain evidence="3">CGMCC 1.15447</strain>
    </source>
</reference>
<dbReference type="PANTHER" id="PTHR43364:SF4">
    <property type="entry name" value="NAD(P)-LINKED OXIDOREDUCTASE SUPERFAMILY PROTEIN"/>
    <property type="match status" value="1"/>
</dbReference>
<gene>
    <name evidence="3" type="ORF">GCM10011507_00760</name>
</gene>
<comment type="caution">
    <text evidence="3">The sequence shown here is derived from an EMBL/GenBank/DDBJ whole genome shotgun (WGS) entry which is preliminary data.</text>
</comment>
<dbReference type="PRINTS" id="PR00069">
    <property type="entry name" value="ALDKETRDTASE"/>
</dbReference>
<dbReference type="InterPro" id="IPR020471">
    <property type="entry name" value="AKR"/>
</dbReference>
<proteinExistence type="predicted"/>
<dbReference type="PANTHER" id="PTHR43364">
    <property type="entry name" value="NADH-SPECIFIC METHYLGLYOXAL REDUCTASE-RELATED"/>
    <property type="match status" value="1"/>
</dbReference>
<evidence type="ECO:0000259" key="2">
    <source>
        <dbReference type="Pfam" id="PF00248"/>
    </source>
</evidence>
<dbReference type="GO" id="GO:0016491">
    <property type="term" value="F:oxidoreductase activity"/>
    <property type="evidence" value="ECO:0007669"/>
    <property type="project" value="UniProtKB-KW"/>
</dbReference>
<name>A0A916REE4_9BACT</name>
<sequence length="322" mass="35918">MEYRTLQGTDLNVSRLCFGTMTFGAQADASAARDMVARSIEAGINFFDTANIYQAGAAETMLGDALKRRRQSVVVATKVWGKMGDAPEQSGLSKKAIVRAIEESLRRLQTDYVDLYYFHQPDYDVPVEESLEAMDALVEQGKVRFPATSNYSSWQVAQMLSLAEKHRYRPVSVAQHMYNLLARGIEQEFLPMAKEMGVSVIAYNPLAAGLLTGKHTRDAVAAGTRFDGNKMYQDRYWHAEDFDAVDQLKQVGQSERRSLLSVALGWMLHHTPIDSIILGASRLEQLDQNIATAGDGPLSSDAVERCNEAWRTLRGPTPQYNR</sequence>
<dbReference type="EMBL" id="BMJB01000001">
    <property type="protein sequence ID" value="GGA53505.1"/>
    <property type="molecule type" value="Genomic_DNA"/>
</dbReference>
<dbReference type="InterPro" id="IPR036812">
    <property type="entry name" value="NAD(P)_OxRdtase_dom_sf"/>
</dbReference>
<dbReference type="InterPro" id="IPR023210">
    <property type="entry name" value="NADP_OxRdtase_dom"/>
</dbReference>
<keyword evidence="1" id="KW-0560">Oxidoreductase</keyword>
<dbReference type="Pfam" id="PF00248">
    <property type="entry name" value="Aldo_ket_red"/>
    <property type="match status" value="1"/>
</dbReference>
<dbReference type="AlphaFoldDB" id="A0A916REE4"/>
<dbReference type="Gene3D" id="3.20.20.100">
    <property type="entry name" value="NADP-dependent oxidoreductase domain"/>
    <property type="match status" value="1"/>
</dbReference>
<reference evidence="3" key="2">
    <citation type="submission" date="2020-09" db="EMBL/GenBank/DDBJ databases">
        <authorList>
            <person name="Sun Q."/>
            <person name="Zhou Y."/>
        </authorList>
    </citation>
    <scope>NUCLEOTIDE SEQUENCE</scope>
    <source>
        <strain evidence="3">CGMCC 1.15447</strain>
    </source>
</reference>
<evidence type="ECO:0000313" key="3">
    <source>
        <dbReference type="EMBL" id="GGA53505.1"/>
    </source>
</evidence>
<dbReference type="Proteomes" id="UP000648801">
    <property type="component" value="Unassembled WGS sequence"/>
</dbReference>
<organism evidence="3 4">
    <name type="scientific">Edaphobacter acidisoli</name>
    <dbReference type="NCBI Taxonomy" id="2040573"/>
    <lineage>
        <taxon>Bacteria</taxon>
        <taxon>Pseudomonadati</taxon>
        <taxon>Acidobacteriota</taxon>
        <taxon>Terriglobia</taxon>
        <taxon>Terriglobales</taxon>
        <taxon>Acidobacteriaceae</taxon>
        <taxon>Edaphobacter</taxon>
    </lineage>
</organism>
<accession>A0A916REE4</accession>
<evidence type="ECO:0000313" key="4">
    <source>
        <dbReference type="Proteomes" id="UP000648801"/>
    </source>
</evidence>
<dbReference type="SUPFAM" id="SSF51430">
    <property type="entry name" value="NAD(P)-linked oxidoreductase"/>
    <property type="match status" value="1"/>
</dbReference>
<dbReference type="GO" id="GO:0005829">
    <property type="term" value="C:cytosol"/>
    <property type="evidence" value="ECO:0007669"/>
    <property type="project" value="TreeGrafter"/>
</dbReference>